<dbReference type="AlphaFoldDB" id="A0A9N9ZYC3"/>
<dbReference type="GO" id="GO:0008270">
    <property type="term" value="F:zinc ion binding"/>
    <property type="evidence" value="ECO:0007669"/>
    <property type="project" value="UniProtKB-KW"/>
</dbReference>
<protein>
    <recommendedName>
        <fullName evidence="9">C2H2-type domain-containing protein</fullName>
    </recommendedName>
</protein>
<evidence type="ECO:0000256" key="1">
    <source>
        <dbReference type="ARBA" id="ARBA00004123"/>
    </source>
</evidence>
<dbReference type="Proteomes" id="UP001152759">
    <property type="component" value="Chromosome 1"/>
</dbReference>
<evidence type="ECO:0000256" key="7">
    <source>
        <dbReference type="PROSITE-ProRule" id="PRU00042"/>
    </source>
</evidence>
<dbReference type="EMBL" id="OU963862">
    <property type="protein sequence ID" value="CAH0381860.1"/>
    <property type="molecule type" value="Genomic_DNA"/>
</dbReference>
<dbReference type="GO" id="GO:0005634">
    <property type="term" value="C:nucleus"/>
    <property type="evidence" value="ECO:0007669"/>
    <property type="project" value="UniProtKB-SubCell"/>
</dbReference>
<feature type="compositionally biased region" description="Basic and acidic residues" evidence="8">
    <location>
        <begin position="147"/>
        <end position="161"/>
    </location>
</feature>
<comment type="subcellular location">
    <subcellularLocation>
        <location evidence="1">Nucleus</location>
    </subcellularLocation>
</comment>
<evidence type="ECO:0000256" key="8">
    <source>
        <dbReference type="SAM" id="MobiDB-lite"/>
    </source>
</evidence>
<dbReference type="Gene3D" id="3.30.160.60">
    <property type="entry name" value="Classic Zinc Finger"/>
    <property type="match status" value="2"/>
</dbReference>
<dbReference type="SMART" id="SM00355">
    <property type="entry name" value="ZnF_C2H2"/>
    <property type="match status" value="3"/>
</dbReference>
<accession>A0A9N9ZYC3</accession>
<name>A0A9N9ZYC3_BEMTA</name>
<gene>
    <name evidence="10" type="ORF">BEMITA_LOCUS1467</name>
</gene>
<feature type="domain" description="C2H2-type" evidence="9">
    <location>
        <begin position="428"/>
        <end position="455"/>
    </location>
</feature>
<keyword evidence="3" id="KW-0677">Repeat</keyword>
<dbReference type="InterPro" id="IPR036236">
    <property type="entry name" value="Znf_C2H2_sf"/>
</dbReference>
<evidence type="ECO:0000256" key="4">
    <source>
        <dbReference type="ARBA" id="ARBA00022771"/>
    </source>
</evidence>
<evidence type="ECO:0000256" key="6">
    <source>
        <dbReference type="ARBA" id="ARBA00023242"/>
    </source>
</evidence>
<feature type="compositionally biased region" description="Polar residues" evidence="8">
    <location>
        <begin position="333"/>
        <end position="353"/>
    </location>
</feature>
<evidence type="ECO:0000256" key="3">
    <source>
        <dbReference type="ARBA" id="ARBA00022737"/>
    </source>
</evidence>
<dbReference type="Pfam" id="PF00096">
    <property type="entry name" value="zf-C2H2"/>
    <property type="match status" value="1"/>
</dbReference>
<dbReference type="SUPFAM" id="SSF57667">
    <property type="entry name" value="beta-beta-alpha zinc fingers"/>
    <property type="match status" value="2"/>
</dbReference>
<evidence type="ECO:0000313" key="10">
    <source>
        <dbReference type="EMBL" id="CAH0381860.1"/>
    </source>
</evidence>
<organism evidence="10 11">
    <name type="scientific">Bemisia tabaci</name>
    <name type="common">Sweetpotato whitefly</name>
    <name type="synonym">Aleurodes tabaci</name>
    <dbReference type="NCBI Taxonomy" id="7038"/>
    <lineage>
        <taxon>Eukaryota</taxon>
        <taxon>Metazoa</taxon>
        <taxon>Ecdysozoa</taxon>
        <taxon>Arthropoda</taxon>
        <taxon>Hexapoda</taxon>
        <taxon>Insecta</taxon>
        <taxon>Pterygota</taxon>
        <taxon>Neoptera</taxon>
        <taxon>Paraneoptera</taxon>
        <taxon>Hemiptera</taxon>
        <taxon>Sternorrhyncha</taxon>
        <taxon>Aleyrodoidea</taxon>
        <taxon>Aleyrodidae</taxon>
        <taxon>Aleyrodinae</taxon>
        <taxon>Bemisia</taxon>
    </lineage>
</organism>
<feature type="region of interest" description="Disordered" evidence="8">
    <location>
        <begin position="318"/>
        <end position="353"/>
    </location>
</feature>
<evidence type="ECO:0000256" key="2">
    <source>
        <dbReference type="ARBA" id="ARBA00022723"/>
    </source>
</evidence>
<dbReference type="PROSITE" id="PS50157">
    <property type="entry name" value="ZINC_FINGER_C2H2_2"/>
    <property type="match status" value="2"/>
</dbReference>
<reference evidence="10" key="1">
    <citation type="submission" date="2021-12" db="EMBL/GenBank/DDBJ databases">
        <authorList>
            <person name="King R."/>
        </authorList>
    </citation>
    <scope>NUCLEOTIDE SEQUENCE</scope>
</reference>
<feature type="domain" description="C2H2-type" evidence="9">
    <location>
        <begin position="400"/>
        <end position="427"/>
    </location>
</feature>
<dbReference type="InterPro" id="IPR013087">
    <property type="entry name" value="Znf_C2H2_type"/>
</dbReference>
<keyword evidence="11" id="KW-1185">Reference proteome</keyword>
<keyword evidence="6" id="KW-0539">Nucleus</keyword>
<feature type="region of interest" description="Disordered" evidence="8">
    <location>
        <begin position="147"/>
        <end position="169"/>
    </location>
</feature>
<dbReference type="Pfam" id="PF12874">
    <property type="entry name" value="zf-met"/>
    <property type="match status" value="1"/>
</dbReference>
<sequence length="461" mass="51884">MDSAVVCAEPDPNRVPGCNLSPEDYLNAAVTSPRYEVEPQNDALACDPANQSLDTSVSVENPEGPDLNDSAQNIVETWADEFYRMAPRPESFETFPPAPPPAPAAPCAMTPYFVDPAKQFECPLCKTTYATLARLKRHYGTKKHKALAEKAEAPPPKHQEARGLPPRRLPQMPQFQTFSDMDPYPADWAIFHNQLDFLRAQPQMAPVEPHQNIFFQPHVNYPFGSLCNTHQSAQYLPEAVPSPDPRYPPSYYQPQTPTPSWYYPITPYPSPNPYLQRHPEYPPPEHQKYEANNNFPAEPFDQRPIQQEALNLWTAKPSLDVTEDSVEEVPPSSDGSETMSPDSQNEPVSSTECAASPERVKCEQCHREVSNVGSDAGHPKCETCGQSYPSVVSMLVKNAVKCEICDTEFGSRVELTRHKHLHKGRKEFSCHLCPKSCDRKDQLLRHLRVHEPHGESQAKQY</sequence>
<evidence type="ECO:0000259" key="9">
    <source>
        <dbReference type="PROSITE" id="PS50157"/>
    </source>
</evidence>
<evidence type="ECO:0000313" key="11">
    <source>
        <dbReference type="Proteomes" id="UP001152759"/>
    </source>
</evidence>
<evidence type="ECO:0000256" key="5">
    <source>
        <dbReference type="ARBA" id="ARBA00022833"/>
    </source>
</evidence>
<proteinExistence type="predicted"/>
<keyword evidence="5" id="KW-0862">Zinc</keyword>
<keyword evidence="4 7" id="KW-0863">Zinc-finger</keyword>
<dbReference type="PROSITE" id="PS00028">
    <property type="entry name" value="ZINC_FINGER_C2H2_1"/>
    <property type="match status" value="3"/>
</dbReference>
<keyword evidence="2" id="KW-0479">Metal-binding</keyword>
<dbReference type="InterPro" id="IPR050888">
    <property type="entry name" value="ZnF_C2H2-type_TF"/>
</dbReference>
<dbReference type="PANTHER" id="PTHR24406">
    <property type="entry name" value="TRANSCRIPTIONAL REPRESSOR CTCFL-RELATED"/>
    <property type="match status" value="1"/>
</dbReference>